<reference evidence="1 2" key="1">
    <citation type="journal article" date="2024" name="Chem. Sci.">
        <title>Discovery of megapolipeptins by genome mining of a Burkholderiales bacteria collection.</title>
        <authorList>
            <person name="Paulo B.S."/>
            <person name="Recchia M.J.J."/>
            <person name="Lee S."/>
            <person name="Fergusson C.H."/>
            <person name="Romanowski S.B."/>
            <person name="Hernandez A."/>
            <person name="Krull N."/>
            <person name="Liu D.Y."/>
            <person name="Cavanagh H."/>
            <person name="Bos A."/>
            <person name="Gray C.A."/>
            <person name="Murphy B.T."/>
            <person name="Linington R.G."/>
            <person name="Eustaquio A.S."/>
        </authorList>
    </citation>
    <scope>NUCLEOTIDE SEQUENCE [LARGE SCALE GENOMIC DNA]</scope>
    <source>
        <strain evidence="1 2">RL21-008-BIB-B</strain>
    </source>
</reference>
<comment type="caution">
    <text evidence="1">The sequence shown here is derived from an EMBL/GenBank/DDBJ whole genome shotgun (WGS) entry which is preliminary data.</text>
</comment>
<name>A0ABW8ZDM2_9BURK</name>
<dbReference type="RefSeq" id="WP_408169317.1">
    <property type="nucleotide sequence ID" value="NZ_JAQQFR010000012.1"/>
</dbReference>
<organism evidence="1 2">
    <name type="scientific">Herbaspirillum rhizosphaerae</name>
    <dbReference type="NCBI Taxonomy" id="346179"/>
    <lineage>
        <taxon>Bacteria</taxon>
        <taxon>Pseudomonadati</taxon>
        <taxon>Pseudomonadota</taxon>
        <taxon>Betaproteobacteria</taxon>
        <taxon>Burkholderiales</taxon>
        <taxon>Oxalobacteraceae</taxon>
        <taxon>Herbaspirillum</taxon>
    </lineage>
</organism>
<protein>
    <submittedName>
        <fullName evidence="1">Uncharacterized protein</fullName>
    </submittedName>
</protein>
<dbReference type="EMBL" id="JAQQFR010000012">
    <property type="protein sequence ID" value="MFL9880261.1"/>
    <property type="molecule type" value="Genomic_DNA"/>
</dbReference>
<evidence type="ECO:0000313" key="2">
    <source>
        <dbReference type="Proteomes" id="UP001629214"/>
    </source>
</evidence>
<dbReference type="Proteomes" id="UP001629214">
    <property type="component" value="Unassembled WGS sequence"/>
</dbReference>
<evidence type="ECO:0000313" key="1">
    <source>
        <dbReference type="EMBL" id="MFL9880261.1"/>
    </source>
</evidence>
<sequence length="74" mass="8174">MAKLEDIVKRQKQGAQFVLSAQMLGMDFGTFDTVAQTWIERGGPGFEATGVPFRKVIDGEFLIARLTVVKTDPD</sequence>
<accession>A0ABW8ZDM2</accession>
<keyword evidence="2" id="KW-1185">Reference proteome</keyword>
<gene>
    <name evidence="1" type="ORF">PQR63_17805</name>
</gene>
<proteinExistence type="predicted"/>